<accession>A0AAD6CZ59</accession>
<keyword evidence="2" id="KW-1185">Reference proteome</keyword>
<proteinExistence type="predicted"/>
<reference evidence="1 2" key="1">
    <citation type="journal article" date="2023" name="IMA Fungus">
        <title>Comparative genomic study of the Penicillium genus elucidates a diverse pangenome and 15 lateral gene transfer events.</title>
        <authorList>
            <person name="Petersen C."/>
            <person name="Sorensen T."/>
            <person name="Nielsen M.R."/>
            <person name="Sondergaard T.E."/>
            <person name="Sorensen J.L."/>
            <person name="Fitzpatrick D.A."/>
            <person name="Frisvad J.C."/>
            <person name="Nielsen K.L."/>
        </authorList>
    </citation>
    <scope>NUCLEOTIDE SEQUENCE [LARGE SCALE GENOMIC DNA]</scope>
    <source>
        <strain evidence="1 2">IBT 35679</strain>
    </source>
</reference>
<organism evidence="1 2">
    <name type="scientific">Penicillium frequentans</name>
    <dbReference type="NCBI Taxonomy" id="3151616"/>
    <lineage>
        <taxon>Eukaryota</taxon>
        <taxon>Fungi</taxon>
        <taxon>Dikarya</taxon>
        <taxon>Ascomycota</taxon>
        <taxon>Pezizomycotina</taxon>
        <taxon>Eurotiomycetes</taxon>
        <taxon>Eurotiomycetidae</taxon>
        <taxon>Eurotiales</taxon>
        <taxon>Aspergillaceae</taxon>
        <taxon>Penicillium</taxon>
    </lineage>
</organism>
<gene>
    <name evidence="1" type="ORF">N7494_003665</name>
</gene>
<comment type="caution">
    <text evidence="1">The sequence shown here is derived from an EMBL/GenBank/DDBJ whole genome shotgun (WGS) entry which is preliminary data.</text>
</comment>
<sequence>MNIFKMRSRFGIRSVRLWRKDKESTSSNTEDINPYIKIKQLTAQIFSLEEKLQQATDTIGSFKGQLAEYDVLLAHAQCRVAEPTPSAFQFETQTLSQTNFVLSPEMKITRVWVDDLWLCNTSENTPLQEAEAYWKNGSPQCALEIVSQAIDSNPFLSPAEEIRCRIFAAAVFHSTGHFDESNRRIGIVLKTIARYTPLDEPRSGELTSIAHYIQGRNLMELGEFTDAYYSLSRALGTPGYHTKARDYQKTSVIEFTRQVAMGDNASISSSLRPIVSRTECVSGEYLS</sequence>
<dbReference type="InterPro" id="IPR011990">
    <property type="entry name" value="TPR-like_helical_dom_sf"/>
</dbReference>
<protein>
    <submittedName>
        <fullName evidence="1">Uncharacterized protein</fullName>
    </submittedName>
</protein>
<dbReference type="SUPFAM" id="SSF48452">
    <property type="entry name" value="TPR-like"/>
    <property type="match status" value="1"/>
</dbReference>
<dbReference type="Proteomes" id="UP001220324">
    <property type="component" value="Unassembled WGS sequence"/>
</dbReference>
<dbReference type="EMBL" id="JAQIZZ010000003">
    <property type="protein sequence ID" value="KAJ5546080.1"/>
    <property type="molecule type" value="Genomic_DNA"/>
</dbReference>
<evidence type="ECO:0000313" key="1">
    <source>
        <dbReference type="EMBL" id="KAJ5546080.1"/>
    </source>
</evidence>
<dbReference type="AlphaFoldDB" id="A0AAD6CZ59"/>
<evidence type="ECO:0000313" key="2">
    <source>
        <dbReference type="Proteomes" id="UP001220324"/>
    </source>
</evidence>
<name>A0AAD6CZ59_9EURO</name>